<keyword evidence="2" id="KW-1185">Reference proteome</keyword>
<organism evidence="1 2">
    <name type="scientific">Aerosakkonema funiforme FACHB-1375</name>
    <dbReference type="NCBI Taxonomy" id="2949571"/>
    <lineage>
        <taxon>Bacteria</taxon>
        <taxon>Bacillati</taxon>
        <taxon>Cyanobacteriota</taxon>
        <taxon>Cyanophyceae</taxon>
        <taxon>Oscillatoriophycideae</taxon>
        <taxon>Aerosakkonematales</taxon>
        <taxon>Aerosakkonemataceae</taxon>
        <taxon>Aerosakkonema</taxon>
    </lineage>
</organism>
<reference evidence="1" key="2">
    <citation type="submission" date="2020-08" db="EMBL/GenBank/DDBJ databases">
        <authorList>
            <person name="Chen M."/>
            <person name="Teng W."/>
            <person name="Zhao L."/>
            <person name="Hu C."/>
            <person name="Zhou Y."/>
            <person name="Han B."/>
            <person name="Song L."/>
            <person name="Shu W."/>
        </authorList>
    </citation>
    <scope>NUCLEOTIDE SEQUENCE</scope>
    <source>
        <strain evidence="1">FACHB-1375</strain>
    </source>
</reference>
<protein>
    <submittedName>
        <fullName evidence="1">Uncharacterized protein</fullName>
    </submittedName>
</protein>
<proteinExistence type="predicted"/>
<comment type="caution">
    <text evidence="1">The sequence shown here is derived from an EMBL/GenBank/DDBJ whole genome shotgun (WGS) entry which is preliminary data.</text>
</comment>
<evidence type="ECO:0000313" key="1">
    <source>
        <dbReference type="EMBL" id="MBD2181858.1"/>
    </source>
</evidence>
<sequence length="70" mass="8281">MSIQYPPQDDSQIFSRLLNYFVRYIFWRDAIDNTLNSASIYFYKKQDITQSSKKLSKYNVVWSAGQSLSD</sequence>
<gene>
    <name evidence="1" type="ORF">H6G03_12195</name>
</gene>
<name>A0A926VDK1_9CYAN</name>
<evidence type="ECO:0000313" key="2">
    <source>
        <dbReference type="Proteomes" id="UP000641646"/>
    </source>
</evidence>
<dbReference type="EMBL" id="JACJPW010000027">
    <property type="protein sequence ID" value="MBD2181858.1"/>
    <property type="molecule type" value="Genomic_DNA"/>
</dbReference>
<dbReference type="AlphaFoldDB" id="A0A926VDK1"/>
<dbReference type="Proteomes" id="UP000641646">
    <property type="component" value="Unassembled WGS sequence"/>
</dbReference>
<accession>A0A926VDK1</accession>
<dbReference type="RefSeq" id="WP_190464669.1">
    <property type="nucleotide sequence ID" value="NZ_JACJPW010000027.1"/>
</dbReference>
<reference evidence="1" key="1">
    <citation type="journal article" date="2015" name="ISME J.">
        <title>Draft Genome Sequence of Streptomyces incarnatus NRRL8089, which Produces the Nucleoside Antibiotic Sinefungin.</title>
        <authorList>
            <person name="Oshima K."/>
            <person name="Hattori M."/>
            <person name="Shimizu H."/>
            <person name="Fukuda K."/>
            <person name="Nemoto M."/>
            <person name="Inagaki K."/>
            <person name="Tamura T."/>
        </authorList>
    </citation>
    <scope>NUCLEOTIDE SEQUENCE</scope>
    <source>
        <strain evidence="1">FACHB-1375</strain>
    </source>
</reference>